<dbReference type="RefSeq" id="WP_037301218.1">
    <property type="nucleotide sequence ID" value="NZ_ATAX01000036.1"/>
</dbReference>
<dbReference type="CDD" id="cd14255">
    <property type="entry name" value="Dockerin_III"/>
    <property type="match status" value="1"/>
</dbReference>
<comment type="caution">
    <text evidence="3">The sequence shown here is derived from an EMBL/GenBank/DDBJ whole genome shotgun (WGS) entry which is preliminary data.</text>
</comment>
<dbReference type="Proteomes" id="UP000019365">
    <property type="component" value="Unassembled WGS sequence"/>
</dbReference>
<sequence>MKKRSLNRFISLITSFAAVLSFYHFFSDSIIKTNSIMPSVFVSADRDTIAESDGISDNPYNRQDDMEVAYDGSRWVQPKEWNKPKISPKDYKGGIMLYFDKIGLDPEYARGKVQSVYFCLTGATEPVSHIKFHFFYDTRLTVRNNTKGELLNKGRALNDFTTGSAMVEEGELVFNAYSDEAKLIDGCLFTVDFIVPENAEQGDVYPFGLSYVTDDAAPDTFIDSEQKDAGKLQMTYVFTKGIHSGYIKINGAKKTTTAATTAVTTTTTAEPVSAAEYKLGDINDDGLINSVDASSVLAYYARVSTKQDGGYTEEQQFAADADSDGQINAVDASNILAYYSYVSTTKEDIISFENYMKK</sequence>
<dbReference type="AlphaFoldDB" id="W7UKZ0"/>
<evidence type="ECO:0000313" key="4">
    <source>
        <dbReference type="Proteomes" id="UP000019365"/>
    </source>
</evidence>
<evidence type="ECO:0000256" key="1">
    <source>
        <dbReference type="SAM" id="Phobius"/>
    </source>
</evidence>
<name>W7UKZ0_RUMFL</name>
<keyword evidence="1" id="KW-1133">Transmembrane helix</keyword>
<dbReference type="Gene3D" id="2.60.40.680">
    <property type="match status" value="1"/>
</dbReference>
<feature type="domain" description="Dockerin" evidence="2">
    <location>
        <begin position="275"/>
        <end position="348"/>
    </location>
</feature>
<dbReference type="PATRIC" id="fig|1341157.4.peg.3001"/>
<keyword evidence="4" id="KW-1185">Reference proteome</keyword>
<keyword evidence="1" id="KW-0472">Membrane</keyword>
<dbReference type="SUPFAM" id="SSF63446">
    <property type="entry name" value="Type I dockerin domain"/>
    <property type="match status" value="1"/>
</dbReference>
<dbReference type="InterPro" id="IPR002105">
    <property type="entry name" value="Dockerin_1_rpt"/>
</dbReference>
<keyword evidence="1" id="KW-0812">Transmembrane</keyword>
<evidence type="ECO:0000259" key="2">
    <source>
        <dbReference type="PROSITE" id="PS51766"/>
    </source>
</evidence>
<reference evidence="3 4" key="1">
    <citation type="journal article" date="2014" name="PLoS ONE">
        <title>Rumen cellulosomics: divergent fiber-degrading strategies revealed by comparative genome-wide analysis of six ruminococcal strains.</title>
        <authorList>
            <person name="Dassa B."/>
            <person name="Borovok I."/>
            <person name="Ruimy-Israeli V."/>
            <person name="Lamed R."/>
            <person name="Flint H.J."/>
            <person name="Duncan S.H."/>
            <person name="Henrissat B."/>
            <person name="Coutinho P."/>
            <person name="Morrison M."/>
            <person name="Mosoni P."/>
            <person name="Yeoman C.J."/>
            <person name="White B.A."/>
            <person name="Bayer E.A."/>
        </authorList>
    </citation>
    <scope>NUCLEOTIDE SEQUENCE [LARGE SCALE GENOMIC DNA]</scope>
    <source>
        <strain evidence="3 4">007c</strain>
    </source>
</reference>
<dbReference type="EMBL" id="ATAX01000036">
    <property type="protein sequence ID" value="EWM52234.1"/>
    <property type="molecule type" value="Genomic_DNA"/>
</dbReference>
<evidence type="ECO:0000313" key="3">
    <source>
        <dbReference type="EMBL" id="EWM52234.1"/>
    </source>
</evidence>
<dbReference type="Pfam" id="PF00404">
    <property type="entry name" value="Dockerin_1"/>
    <property type="match status" value="1"/>
</dbReference>
<feature type="transmembrane region" description="Helical" evidence="1">
    <location>
        <begin position="9"/>
        <end position="26"/>
    </location>
</feature>
<dbReference type="eggNOG" id="COG5492">
    <property type="taxonomic scope" value="Bacteria"/>
</dbReference>
<gene>
    <name evidence="3" type="ORF">RF007C_12850</name>
</gene>
<dbReference type="GO" id="GO:0004553">
    <property type="term" value="F:hydrolase activity, hydrolyzing O-glycosyl compounds"/>
    <property type="evidence" value="ECO:0007669"/>
    <property type="project" value="InterPro"/>
</dbReference>
<dbReference type="InterPro" id="IPR036439">
    <property type="entry name" value="Dockerin_dom_sf"/>
</dbReference>
<protein>
    <recommendedName>
        <fullName evidence="2">Dockerin domain-containing protein</fullName>
    </recommendedName>
</protein>
<dbReference type="Gene3D" id="1.10.1330.10">
    <property type="entry name" value="Dockerin domain"/>
    <property type="match status" value="2"/>
</dbReference>
<accession>W7UKZ0</accession>
<dbReference type="InterPro" id="IPR016134">
    <property type="entry name" value="Dockerin_dom"/>
</dbReference>
<organism evidence="3 4">
    <name type="scientific">Ruminococcus flavefaciens 007c</name>
    <dbReference type="NCBI Taxonomy" id="1341157"/>
    <lineage>
        <taxon>Bacteria</taxon>
        <taxon>Bacillati</taxon>
        <taxon>Bacillota</taxon>
        <taxon>Clostridia</taxon>
        <taxon>Eubacteriales</taxon>
        <taxon>Oscillospiraceae</taxon>
        <taxon>Ruminococcus</taxon>
    </lineage>
</organism>
<dbReference type="PROSITE" id="PS51766">
    <property type="entry name" value="DOCKERIN"/>
    <property type="match status" value="1"/>
</dbReference>
<dbReference type="GO" id="GO:0000272">
    <property type="term" value="P:polysaccharide catabolic process"/>
    <property type="evidence" value="ECO:0007669"/>
    <property type="project" value="InterPro"/>
</dbReference>
<proteinExistence type="predicted"/>